<dbReference type="RefSeq" id="WP_009679611.1">
    <property type="nucleotide sequence ID" value="NZ_AEUD01000009.1"/>
</dbReference>
<protein>
    <submittedName>
        <fullName evidence="6">GntR family transcriptional regulator</fullName>
    </submittedName>
</protein>
<dbReference type="AlphaFoldDB" id="F1YK76"/>
<organism evidence="6 7">
    <name type="scientific">Gordonia neofelifaecis NRRL B-59395</name>
    <dbReference type="NCBI Taxonomy" id="644548"/>
    <lineage>
        <taxon>Bacteria</taxon>
        <taxon>Bacillati</taxon>
        <taxon>Actinomycetota</taxon>
        <taxon>Actinomycetes</taxon>
        <taxon>Mycobacteriales</taxon>
        <taxon>Gordoniaceae</taxon>
        <taxon>Gordonia</taxon>
    </lineage>
</organism>
<gene>
    <name evidence="6" type="ORF">SCNU_11965</name>
</gene>
<reference evidence="6 7" key="1">
    <citation type="journal article" date="2011" name="J. Bacteriol.">
        <title>Draft Genome Sequence of Gordonia neofelifaecis NRRL B-59395, a Cholesterol-Degrading Actinomycete.</title>
        <authorList>
            <person name="Ge F."/>
            <person name="Li W."/>
            <person name="Chen G."/>
            <person name="Liu Y."/>
            <person name="Zhang G."/>
            <person name="Yong B."/>
            <person name="Wang Q."/>
            <person name="Wang N."/>
            <person name="Huang Z."/>
            <person name="Li W."/>
            <person name="Wang J."/>
            <person name="Wu C."/>
            <person name="Xie Q."/>
            <person name="Liu G."/>
        </authorList>
    </citation>
    <scope>NUCLEOTIDE SEQUENCE [LARGE SCALE GENOMIC DNA]</scope>
    <source>
        <strain evidence="6 7">NRRL B-59395</strain>
    </source>
</reference>
<dbReference type="SMART" id="SM00895">
    <property type="entry name" value="FCD"/>
    <property type="match status" value="1"/>
</dbReference>
<evidence type="ECO:0000313" key="6">
    <source>
        <dbReference type="EMBL" id="EGD54922.1"/>
    </source>
</evidence>
<evidence type="ECO:0000256" key="3">
    <source>
        <dbReference type="ARBA" id="ARBA00023163"/>
    </source>
</evidence>
<proteinExistence type="predicted"/>
<evidence type="ECO:0000259" key="5">
    <source>
        <dbReference type="PROSITE" id="PS50949"/>
    </source>
</evidence>
<dbReference type="Gene3D" id="1.10.10.10">
    <property type="entry name" value="Winged helix-like DNA-binding domain superfamily/Winged helix DNA-binding domain"/>
    <property type="match status" value="1"/>
</dbReference>
<dbReference type="SUPFAM" id="SSF46785">
    <property type="entry name" value="Winged helix' DNA-binding domain"/>
    <property type="match status" value="1"/>
</dbReference>
<keyword evidence="7" id="KW-1185">Reference proteome</keyword>
<accession>F1YK76</accession>
<dbReference type="eggNOG" id="COG1802">
    <property type="taxonomic scope" value="Bacteria"/>
</dbReference>
<dbReference type="PROSITE" id="PS50949">
    <property type="entry name" value="HTH_GNTR"/>
    <property type="match status" value="1"/>
</dbReference>
<evidence type="ECO:0000256" key="1">
    <source>
        <dbReference type="ARBA" id="ARBA00023015"/>
    </source>
</evidence>
<dbReference type="CDD" id="cd07377">
    <property type="entry name" value="WHTH_GntR"/>
    <property type="match status" value="1"/>
</dbReference>
<keyword evidence="3" id="KW-0804">Transcription</keyword>
<comment type="caution">
    <text evidence="6">The sequence shown here is derived from an EMBL/GenBank/DDBJ whole genome shotgun (WGS) entry which is preliminary data.</text>
</comment>
<feature type="compositionally biased region" description="Basic and acidic residues" evidence="4">
    <location>
        <begin position="228"/>
        <end position="241"/>
    </location>
</feature>
<evidence type="ECO:0000313" key="7">
    <source>
        <dbReference type="Proteomes" id="UP000035065"/>
    </source>
</evidence>
<dbReference type="InterPro" id="IPR008920">
    <property type="entry name" value="TF_FadR/GntR_C"/>
</dbReference>
<keyword evidence="1" id="KW-0805">Transcription regulation</keyword>
<dbReference type="InterPro" id="IPR036390">
    <property type="entry name" value="WH_DNA-bd_sf"/>
</dbReference>
<dbReference type="InterPro" id="IPR011711">
    <property type="entry name" value="GntR_C"/>
</dbReference>
<dbReference type="Proteomes" id="UP000035065">
    <property type="component" value="Unassembled WGS sequence"/>
</dbReference>
<dbReference type="STRING" id="644548.SCNU_11965"/>
<sequence>MTVNARPQLSDDVATHVREMILSGQVKPGEFLRTEPIAAALGISNTPVREGLVRLSGEGFVEALPRRGFAVAAFRAQDIRDLFWVQAMLAGRLAARAAEQITAAQLDELEALNTARAAASVRGDEASEVKRGHEFHRAVNLAADSPRLTNLLGQLSRRLSSTFYNDVEGHDDETQTAHEAIVDALRDRDGASAARLMRAHIMGGVDELIAELADRGIFADPDPGGELPPRDSHDHRTTEDS</sequence>
<feature type="domain" description="HTH gntR-type" evidence="5">
    <location>
        <begin position="7"/>
        <end position="74"/>
    </location>
</feature>
<dbReference type="SUPFAM" id="SSF48008">
    <property type="entry name" value="GntR ligand-binding domain-like"/>
    <property type="match status" value="1"/>
</dbReference>
<dbReference type="PANTHER" id="PTHR43537:SF24">
    <property type="entry name" value="GLUCONATE OPERON TRANSCRIPTIONAL REPRESSOR"/>
    <property type="match status" value="1"/>
</dbReference>
<dbReference type="SMART" id="SM00345">
    <property type="entry name" value="HTH_GNTR"/>
    <property type="match status" value="1"/>
</dbReference>
<dbReference type="PANTHER" id="PTHR43537">
    <property type="entry name" value="TRANSCRIPTIONAL REGULATOR, GNTR FAMILY"/>
    <property type="match status" value="1"/>
</dbReference>
<evidence type="ECO:0000256" key="4">
    <source>
        <dbReference type="SAM" id="MobiDB-lite"/>
    </source>
</evidence>
<dbReference type="Pfam" id="PF07729">
    <property type="entry name" value="FCD"/>
    <property type="match status" value="1"/>
</dbReference>
<dbReference type="InterPro" id="IPR000524">
    <property type="entry name" value="Tscrpt_reg_HTH_GntR"/>
</dbReference>
<dbReference type="Pfam" id="PF00392">
    <property type="entry name" value="GntR"/>
    <property type="match status" value="1"/>
</dbReference>
<dbReference type="InterPro" id="IPR036388">
    <property type="entry name" value="WH-like_DNA-bd_sf"/>
</dbReference>
<keyword evidence="2" id="KW-0238">DNA-binding</keyword>
<dbReference type="GO" id="GO:0003700">
    <property type="term" value="F:DNA-binding transcription factor activity"/>
    <property type="evidence" value="ECO:0007669"/>
    <property type="project" value="InterPro"/>
</dbReference>
<dbReference type="EMBL" id="AEUD01000009">
    <property type="protein sequence ID" value="EGD54922.1"/>
    <property type="molecule type" value="Genomic_DNA"/>
</dbReference>
<dbReference type="GO" id="GO:0003677">
    <property type="term" value="F:DNA binding"/>
    <property type="evidence" value="ECO:0007669"/>
    <property type="project" value="UniProtKB-KW"/>
</dbReference>
<name>F1YK76_9ACTN</name>
<feature type="region of interest" description="Disordered" evidence="4">
    <location>
        <begin position="217"/>
        <end position="241"/>
    </location>
</feature>
<evidence type="ECO:0000256" key="2">
    <source>
        <dbReference type="ARBA" id="ARBA00023125"/>
    </source>
</evidence>
<dbReference type="Gene3D" id="1.20.120.530">
    <property type="entry name" value="GntR ligand-binding domain-like"/>
    <property type="match status" value="1"/>
</dbReference>